<feature type="domain" description="HTH crp-type" evidence="8">
    <location>
        <begin position="274"/>
        <end position="346"/>
    </location>
</feature>
<evidence type="ECO:0000256" key="3">
    <source>
        <dbReference type="ARBA" id="ARBA00023125"/>
    </source>
</evidence>
<accession>A0A172TS77</accession>
<keyword evidence="1 5" id="KW-0597">Phosphoprotein</keyword>
<evidence type="ECO:0000256" key="4">
    <source>
        <dbReference type="ARBA" id="ARBA00023163"/>
    </source>
</evidence>
<reference evidence="10" key="1">
    <citation type="submission" date="2015-01" db="EMBL/GenBank/DDBJ databases">
        <title>Flavisolibacter sp./LCS9/ whole genome sequencing.</title>
        <authorList>
            <person name="Kim M.K."/>
            <person name="Srinivasan S."/>
            <person name="Lee J.-J."/>
        </authorList>
    </citation>
    <scope>NUCLEOTIDE SEQUENCE [LARGE SCALE GENOMIC DNA]</scope>
    <source>
        <strain evidence="10">LCS9</strain>
    </source>
</reference>
<dbReference type="SUPFAM" id="SSF52172">
    <property type="entry name" value="CheY-like"/>
    <property type="match status" value="1"/>
</dbReference>
<gene>
    <name evidence="9" type="ORF">SY85_04940</name>
</gene>
<dbReference type="Pfam" id="PF00072">
    <property type="entry name" value="Response_reg"/>
    <property type="match status" value="1"/>
</dbReference>
<dbReference type="GO" id="GO:0006355">
    <property type="term" value="P:regulation of DNA-templated transcription"/>
    <property type="evidence" value="ECO:0007669"/>
    <property type="project" value="InterPro"/>
</dbReference>
<dbReference type="PROSITE" id="PS50042">
    <property type="entry name" value="CNMP_BINDING_3"/>
    <property type="match status" value="1"/>
</dbReference>
<dbReference type="SMART" id="SM00100">
    <property type="entry name" value="cNMP"/>
    <property type="match status" value="1"/>
</dbReference>
<feature type="domain" description="Response regulatory" evidence="7">
    <location>
        <begin position="3"/>
        <end position="119"/>
    </location>
</feature>
<dbReference type="Pfam" id="PF13545">
    <property type="entry name" value="HTH_Crp_2"/>
    <property type="match status" value="1"/>
</dbReference>
<dbReference type="GO" id="GO:0003677">
    <property type="term" value="F:DNA binding"/>
    <property type="evidence" value="ECO:0007669"/>
    <property type="project" value="UniProtKB-KW"/>
</dbReference>
<sequence length="353" mass="39967">MKKILVIEDNISLLENTAELLELSNYHVLTAENGRQGIEVAIKEKPDLILCDIMMPEVDGYGVLQVLNQHSDLSRTPFIFLSAKSDRSDFRKGMDLGADDYISKPFTATELLNAIQRRLQKSESIRQVFAKGIKDDNQLYLSVSGEQTLNHFIDGRGISNFKKKQVVYFEGNHPLFLFHVKKGKVKTFKTNDDGKELITGLYNSGEFFGYVSMLEGATYKETAQAVEDAELISIPKSEFEELIYHNAEVAKSFIKLLSHNLVEKEQQLLNIAYNSLRKKVADALLLMKEKLSYAQPEGLHSIQLSRENMAAIAGTATESFIRTLTDFKNEKLIDIKDGHIVILNEVKLKNMRN</sequence>
<feature type="modified residue" description="4-aspartylphosphate" evidence="5">
    <location>
        <position position="52"/>
    </location>
</feature>
<dbReference type="PANTHER" id="PTHR43547">
    <property type="entry name" value="TWO-COMPONENT HISTIDINE KINASE"/>
    <property type="match status" value="1"/>
</dbReference>
<dbReference type="Gene3D" id="3.40.50.2300">
    <property type="match status" value="1"/>
</dbReference>
<dbReference type="RefSeq" id="WP_066402085.1">
    <property type="nucleotide sequence ID" value="NZ_CP011390.1"/>
</dbReference>
<dbReference type="SUPFAM" id="SSF51206">
    <property type="entry name" value="cAMP-binding domain-like"/>
    <property type="match status" value="1"/>
</dbReference>
<dbReference type="Gene3D" id="2.60.120.10">
    <property type="entry name" value="Jelly Rolls"/>
    <property type="match status" value="1"/>
</dbReference>
<dbReference type="SMART" id="SM00448">
    <property type="entry name" value="REC"/>
    <property type="match status" value="1"/>
</dbReference>
<dbReference type="InterPro" id="IPR001789">
    <property type="entry name" value="Sig_transdc_resp-reg_receiver"/>
</dbReference>
<keyword evidence="3" id="KW-0238">DNA-binding</keyword>
<dbReference type="AlphaFoldDB" id="A0A172TS77"/>
<name>A0A172TS77_9BACT</name>
<evidence type="ECO:0000259" key="6">
    <source>
        <dbReference type="PROSITE" id="PS50042"/>
    </source>
</evidence>
<organism evidence="9 10">
    <name type="scientific">Flavisolibacter tropicus</name>
    <dbReference type="NCBI Taxonomy" id="1492898"/>
    <lineage>
        <taxon>Bacteria</taxon>
        <taxon>Pseudomonadati</taxon>
        <taxon>Bacteroidota</taxon>
        <taxon>Chitinophagia</taxon>
        <taxon>Chitinophagales</taxon>
        <taxon>Chitinophagaceae</taxon>
        <taxon>Flavisolibacter</taxon>
    </lineage>
</organism>
<dbReference type="InterPro" id="IPR012318">
    <property type="entry name" value="HTH_CRP"/>
</dbReference>
<dbReference type="SUPFAM" id="SSF46785">
    <property type="entry name" value="Winged helix' DNA-binding domain"/>
    <property type="match status" value="1"/>
</dbReference>
<keyword evidence="2" id="KW-0805">Transcription regulation</keyword>
<evidence type="ECO:0000256" key="5">
    <source>
        <dbReference type="PROSITE-ProRule" id="PRU00169"/>
    </source>
</evidence>
<feature type="domain" description="Cyclic nucleotide-binding" evidence="6">
    <location>
        <begin position="140"/>
        <end position="260"/>
    </location>
</feature>
<evidence type="ECO:0000256" key="1">
    <source>
        <dbReference type="ARBA" id="ARBA00022553"/>
    </source>
</evidence>
<dbReference type="InterPro" id="IPR036388">
    <property type="entry name" value="WH-like_DNA-bd_sf"/>
</dbReference>
<dbReference type="InterPro" id="IPR014710">
    <property type="entry name" value="RmlC-like_jellyroll"/>
</dbReference>
<dbReference type="InterPro" id="IPR036390">
    <property type="entry name" value="WH_DNA-bd_sf"/>
</dbReference>
<dbReference type="STRING" id="1492898.SY85_04940"/>
<reference evidence="9 10" key="2">
    <citation type="journal article" date="2016" name="Int. J. Syst. Evol. Microbiol.">
        <title>Flavisolibacter tropicus sp. nov., isolated from tropical soil.</title>
        <authorList>
            <person name="Lee J.J."/>
            <person name="Kang M.S."/>
            <person name="Kim G.S."/>
            <person name="Lee C.S."/>
            <person name="Lim S."/>
            <person name="Lee J."/>
            <person name="Roh S.H."/>
            <person name="Kang H."/>
            <person name="Ha J.M."/>
            <person name="Bae S."/>
            <person name="Jung H.Y."/>
            <person name="Kim M.K."/>
        </authorList>
    </citation>
    <scope>NUCLEOTIDE SEQUENCE [LARGE SCALE GENOMIC DNA]</scope>
    <source>
        <strain evidence="9 10">LCS9</strain>
    </source>
</reference>
<dbReference type="PANTHER" id="PTHR43547:SF2">
    <property type="entry name" value="HYBRID SIGNAL TRANSDUCTION HISTIDINE KINASE C"/>
    <property type="match status" value="1"/>
</dbReference>
<dbReference type="PROSITE" id="PS51063">
    <property type="entry name" value="HTH_CRP_2"/>
    <property type="match status" value="1"/>
</dbReference>
<dbReference type="CDD" id="cd00038">
    <property type="entry name" value="CAP_ED"/>
    <property type="match status" value="1"/>
</dbReference>
<dbReference type="OrthoDB" id="9127033at2"/>
<dbReference type="Pfam" id="PF00027">
    <property type="entry name" value="cNMP_binding"/>
    <property type="match status" value="1"/>
</dbReference>
<dbReference type="InterPro" id="IPR018490">
    <property type="entry name" value="cNMP-bd_dom_sf"/>
</dbReference>
<dbReference type="PATRIC" id="fig|1492898.3.peg.1080"/>
<evidence type="ECO:0000259" key="8">
    <source>
        <dbReference type="PROSITE" id="PS51063"/>
    </source>
</evidence>
<dbReference type="InterPro" id="IPR011006">
    <property type="entry name" value="CheY-like_superfamily"/>
</dbReference>
<dbReference type="PROSITE" id="PS50110">
    <property type="entry name" value="RESPONSE_REGULATORY"/>
    <property type="match status" value="1"/>
</dbReference>
<dbReference type="Gene3D" id="1.10.10.10">
    <property type="entry name" value="Winged helix-like DNA-binding domain superfamily/Winged helix DNA-binding domain"/>
    <property type="match status" value="1"/>
</dbReference>
<dbReference type="Proteomes" id="UP000077177">
    <property type="component" value="Chromosome"/>
</dbReference>
<dbReference type="CDD" id="cd17574">
    <property type="entry name" value="REC_OmpR"/>
    <property type="match status" value="1"/>
</dbReference>
<protein>
    <submittedName>
        <fullName evidence="9">Transcriptional regulator</fullName>
    </submittedName>
</protein>
<dbReference type="GO" id="GO:0000155">
    <property type="term" value="F:phosphorelay sensor kinase activity"/>
    <property type="evidence" value="ECO:0007669"/>
    <property type="project" value="TreeGrafter"/>
</dbReference>
<proteinExistence type="predicted"/>
<dbReference type="InterPro" id="IPR000595">
    <property type="entry name" value="cNMP-bd_dom"/>
</dbReference>
<evidence type="ECO:0000313" key="10">
    <source>
        <dbReference type="Proteomes" id="UP000077177"/>
    </source>
</evidence>
<dbReference type="SMART" id="SM00419">
    <property type="entry name" value="HTH_CRP"/>
    <property type="match status" value="1"/>
</dbReference>
<dbReference type="EMBL" id="CP011390">
    <property type="protein sequence ID" value="ANE49939.1"/>
    <property type="molecule type" value="Genomic_DNA"/>
</dbReference>
<keyword evidence="10" id="KW-1185">Reference proteome</keyword>
<evidence type="ECO:0000256" key="2">
    <source>
        <dbReference type="ARBA" id="ARBA00023015"/>
    </source>
</evidence>
<dbReference type="KEGG" id="fla:SY85_04940"/>
<evidence type="ECO:0000259" key="7">
    <source>
        <dbReference type="PROSITE" id="PS50110"/>
    </source>
</evidence>
<keyword evidence="4" id="KW-0804">Transcription</keyword>
<evidence type="ECO:0000313" key="9">
    <source>
        <dbReference type="EMBL" id="ANE49939.1"/>
    </source>
</evidence>